<keyword evidence="8" id="KW-0119">Carbohydrate metabolism</keyword>
<accession>A0A9W5YC35</accession>
<dbReference type="InterPro" id="IPR001509">
    <property type="entry name" value="Epimerase_deHydtase"/>
</dbReference>
<evidence type="ECO:0000256" key="10">
    <source>
        <dbReference type="ARBA" id="ARBA00031367"/>
    </source>
</evidence>
<evidence type="ECO:0000313" key="14">
    <source>
        <dbReference type="Proteomes" id="UP001144256"/>
    </source>
</evidence>
<protein>
    <recommendedName>
        <fullName evidence="6">UDP-glucose 4-epimerase</fullName>
        <ecNumber evidence="5">5.1.3.2</ecNumber>
    </recommendedName>
    <alternativeName>
        <fullName evidence="11">Galactowaldenase</fullName>
    </alternativeName>
    <alternativeName>
        <fullName evidence="10">UDP-galactose 4-epimerase</fullName>
    </alternativeName>
</protein>
<dbReference type="PANTHER" id="PTHR43725">
    <property type="entry name" value="UDP-GLUCOSE 4-EPIMERASE"/>
    <property type="match status" value="1"/>
</dbReference>
<evidence type="ECO:0000256" key="9">
    <source>
        <dbReference type="ARBA" id="ARBA00023235"/>
    </source>
</evidence>
<evidence type="ECO:0000256" key="7">
    <source>
        <dbReference type="ARBA" id="ARBA00023027"/>
    </source>
</evidence>
<comment type="cofactor">
    <cofactor evidence="2">
        <name>NAD(+)</name>
        <dbReference type="ChEBI" id="CHEBI:57540"/>
    </cofactor>
</comment>
<keyword evidence="9" id="KW-0413">Isomerase</keyword>
<evidence type="ECO:0000256" key="6">
    <source>
        <dbReference type="ARBA" id="ARBA00018569"/>
    </source>
</evidence>
<keyword evidence="14" id="KW-1185">Reference proteome</keyword>
<reference evidence="13" key="1">
    <citation type="submission" date="2022-06" db="EMBL/GenBank/DDBJ databases">
        <title>Vallitalea longa sp. nov., an anaerobic bacterium isolated from marine sediment.</title>
        <authorList>
            <person name="Hirano S."/>
            <person name="Terahara T."/>
            <person name="Mori K."/>
            <person name="Hamada M."/>
            <person name="Matsumoto R."/>
            <person name="Kobayashi T."/>
        </authorList>
    </citation>
    <scope>NUCLEOTIDE SEQUENCE</scope>
    <source>
        <strain evidence="13">SH18-1</strain>
    </source>
</reference>
<organism evidence="13 14">
    <name type="scientific">Vallitalea longa</name>
    <dbReference type="NCBI Taxonomy" id="2936439"/>
    <lineage>
        <taxon>Bacteria</taxon>
        <taxon>Bacillati</taxon>
        <taxon>Bacillota</taxon>
        <taxon>Clostridia</taxon>
        <taxon>Lachnospirales</taxon>
        <taxon>Vallitaleaceae</taxon>
        <taxon>Vallitalea</taxon>
    </lineage>
</organism>
<evidence type="ECO:0000256" key="4">
    <source>
        <dbReference type="ARBA" id="ARBA00007637"/>
    </source>
</evidence>
<evidence type="ECO:0000256" key="1">
    <source>
        <dbReference type="ARBA" id="ARBA00000083"/>
    </source>
</evidence>
<evidence type="ECO:0000313" key="13">
    <source>
        <dbReference type="EMBL" id="GKX30747.1"/>
    </source>
</evidence>
<gene>
    <name evidence="13" type="ORF">SH1V18_32270</name>
</gene>
<evidence type="ECO:0000256" key="2">
    <source>
        <dbReference type="ARBA" id="ARBA00001911"/>
    </source>
</evidence>
<evidence type="ECO:0000256" key="8">
    <source>
        <dbReference type="ARBA" id="ARBA00023144"/>
    </source>
</evidence>
<evidence type="ECO:0000256" key="3">
    <source>
        <dbReference type="ARBA" id="ARBA00004947"/>
    </source>
</evidence>
<name>A0A9W5YC35_9FIRM</name>
<dbReference type="EMBL" id="BRLB01000011">
    <property type="protein sequence ID" value="GKX30747.1"/>
    <property type="molecule type" value="Genomic_DNA"/>
</dbReference>
<dbReference type="EC" id="5.1.3.2" evidence="5"/>
<sequence>MKILVLGGTRFFGVHMVNALIKNGHDVTIATRGLTKDNFGEKVDRIIIERTSSDSMAKAFGSKHYDVVCDNLAYCSNDVKYLLDNIECNRYVMTSSASVYDNLHMGITESEYDPYTYGLKWCSRNDYIYPEIKRQAECALFRAYPHVQAVAVRFPYVIGQDDYTERLYFYVNSIVNGIPMNINGLDEQIPFVKSSEAGQFIAWIAERDFTGPINGNNVGTITLHEIIDYVERKTNKKAIYSLEGAEGPYNGVESFDLDTKYAKDSGHRFTELDEWIYKLMDCYIQKSGQA</sequence>
<dbReference type="AlphaFoldDB" id="A0A9W5YC35"/>
<comment type="caution">
    <text evidence="13">The sequence shown here is derived from an EMBL/GenBank/DDBJ whole genome shotgun (WGS) entry which is preliminary data.</text>
</comment>
<evidence type="ECO:0000259" key="12">
    <source>
        <dbReference type="Pfam" id="PF01370"/>
    </source>
</evidence>
<evidence type="ECO:0000256" key="11">
    <source>
        <dbReference type="ARBA" id="ARBA00033067"/>
    </source>
</evidence>
<dbReference type="PANTHER" id="PTHR43725:SF47">
    <property type="entry name" value="UDP-GLUCOSE 4-EPIMERASE"/>
    <property type="match status" value="1"/>
</dbReference>
<comment type="similarity">
    <text evidence="4">Belongs to the NAD(P)-dependent epimerase/dehydratase family.</text>
</comment>
<dbReference type="GO" id="GO:0006012">
    <property type="term" value="P:galactose metabolic process"/>
    <property type="evidence" value="ECO:0007669"/>
    <property type="project" value="UniProtKB-KW"/>
</dbReference>
<comment type="catalytic activity">
    <reaction evidence="1">
        <text>UDP-alpha-D-glucose = UDP-alpha-D-galactose</text>
        <dbReference type="Rhea" id="RHEA:22168"/>
        <dbReference type="ChEBI" id="CHEBI:58885"/>
        <dbReference type="ChEBI" id="CHEBI:66914"/>
        <dbReference type="EC" id="5.1.3.2"/>
    </reaction>
</comment>
<proteinExistence type="inferred from homology"/>
<feature type="domain" description="NAD-dependent epimerase/dehydratase" evidence="12">
    <location>
        <begin position="3"/>
        <end position="208"/>
    </location>
</feature>
<dbReference type="RefSeq" id="WP_281817210.1">
    <property type="nucleotide sequence ID" value="NZ_BRLB01000011.1"/>
</dbReference>
<comment type="pathway">
    <text evidence="3">Carbohydrate metabolism; galactose metabolism.</text>
</comment>
<dbReference type="Pfam" id="PF01370">
    <property type="entry name" value="Epimerase"/>
    <property type="match status" value="1"/>
</dbReference>
<keyword evidence="8" id="KW-0299">Galactose metabolism</keyword>
<dbReference type="InterPro" id="IPR036291">
    <property type="entry name" value="NAD(P)-bd_dom_sf"/>
</dbReference>
<evidence type="ECO:0000256" key="5">
    <source>
        <dbReference type="ARBA" id="ARBA00013189"/>
    </source>
</evidence>
<keyword evidence="7" id="KW-0520">NAD</keyword>
<dbReference type="Proteomes" id="UP001144256">
    <property type="component" value="Unassembled WGS sequence"/>
</dbReference>
<dbReference type="Gene3D" id="3.40.50.720">
    <property type="entry name" value="NAD(P)-binding Rossmann-like Domain"/>
    <property type="match status" value="1"/>
</dbReference>
<dbReference type="GO" id="GO:0003978">
    <property type="term" value="F:UDP-glucose 4-epimerase activity"/>
    <property type="evidence" value="ECO:0007669"/>
    <property type="project" value="UniProtKB-EC"/>
</dbReference>
<dbReference type="GO" id="GO:0005829">
    <property type="term" value="C:cytosol"/>
    <property type="evidence" value="ECO:0007669"/>
    <property type="project" value="TreeGrafter"/>
</dbReference>
<dbReference type="SUPFAM" id="SSF51735">
    <property type="entry name" value="NAD(P)-binding Rossmann-fold domains"/>
    <property type="match status" value="1"/>
</dbReference>